<keyword evidence="1" id="KW-0732">Signal</keyword>
<dbReference type="AlphaFoldDB" id="A0A6V7PSF6"/>
<proteinExistence type="predicted"/>
<dbReference type="EMBL" id="LR862151">
    <property type="protein sequence ID" value="CAD1833638.1"/>
    <property type="molecule type" value="Genomic_DNA"/>
</dbReference>
<name>A0A6V7PSF6_ANACO</name>
<sequence>MRVLIFYWQEYSFSPAAVAIDLESGESRVVDFRATRVAYSAMGSVTLHSGVPKEGVFVEARSETKGFYEEATTDNLGNFCLRGLLPDTTYLIRAVAKENLGAMAIERASPEYVAVNVTCFPNHPTPLQLASYLTTQKVGSEDIKGVDFVVFEQPEITILSGHVEGSDLDVLRPHLSIEIRSSNDPSKIQSVIPLPLSSYFEVRDLPKGKHLELTPAPVFCYPSIPQYAEGIQTEYGRPLQQSGGERTPAWVRARVA</sequence>
<organism evidence="3">
    <name type="scientific">Ananas comosus var. bracteatus</name>
    <name type="common">red pineapple</name>
    <dbReference type="NCBI Taxonomy" id="296719"/>
    <lineage>
        <taxon>Eukaryota</taxon>
        <taxon>Viridiplantae</taxon>
        <taxon>Streptophyta</taxon>
        <taxon>Embryophyta</taxon>
        <taxon>Tracheophyta</taxon>
        <taxon>Spermatophyta</taxon>
        <taxon>Magnoliopsida</taxon>
        <taxon>Liliopsida</taxon>
        <taxon>Poales</taxon>
        <taxon>Bromeliaceae</taxon>
        <taxon>Bromelioideae</taxon>
        <taxon>Ananas</taxon>
    </lineage>
</organism>
<dbReference type="InterPro" id="IPR055576">
    <property type="entry name" value="DUF7152"/>
</dbReference>
<dbReference type="InterPro" id="IPR051417">
    <property type="entry name" value="SDr/BOS_complex"/>
</dbReference>
<evidence type="ECO:0000313" key="3">
    <source>
        <dbReference type="EMBL" id="CAD1833638.1"/>
    </source>
</evidence>
<dbReference type="PANTHER" id="PTHR23303">
    <property type="entry name" value="CARBOXYPEPTIDASE REGULATORY REGION-CONTAINING"/>
    <property type="match status" value="1"/>
</dbReference>
<feature type="domain" description="DUF7152" evidence="2">
    <location>
        <begin position="155"/>
        <end position="211"/>
    </location>
</feature>
<dbReference type="GO" id="GO:0005789">
    <property type="term" value="C:endoplasmic reticulum membrane"/>
    <property type="evidence" value="ECO:0007669"/>
    <property type="project" value="TreeGrafter"/>
</dbReference>
<gene>
    <name evidence="3" type="ORF">CB5_LOCUS16849</name>
</gene>
<evidence type="ECO:0000259" key="2">
    <source>
        <dbReference type="Pfam" id="PF23662"/>
    </source>
</evidence>
<evidence type="ECO:0000256" key="1">
    <source>
        <dbReference type="ARBA" id="ARBA00022729"/>
    </source>
</evidence>
<reference evidence="3" key="1">
    <citation type="submission" date="2020-07" db="EMBL/GenBank/DDBJ databases">
        <authorList>
            <person name="Lin J."/>
        </authorList>
    </citation>
    <scope>NUCLEOTIDE SEQUENCE</scope>
</reference>
<dbReference type="PANTHER" id="PTHR23303:SF14">
    <property type="entry name" value="BOS COMPLEX SUBUNIT NOMO1-RELATED"/>
    <property type="match status" value="1"/>
</dbReference>
<dbReference type="Pfam" id="PF23662">
    <property type="entry name" value="DUF7152"/>
    <property type="match status" value="1"/>
</dbReference>
<accession>A0A6V7PSF6</accession>
<protein>
    <recommendedName>
        <fullName evidence="2">DUF7152 domain-containing protein</fullName>
    </recommendedName>
</protein>